<feature type="non-terminal residue" evidence="2">
    <location>
        <position position="1"/>
    </location>
</feature>
<dbReference type="SUPFAM" id="SSF53850">
    <property type="entry name" value="Periplasmic binding protein-like II"/>
    <property type="match status" value="1"/>
</dbReference>
<accession>A0AAV5WBS3</accession>
<dbReference type="AlphaFoldDB" id="A0AAV5WBS3"/>
<dbReference type="PANTHER" id="PTHR22714:SF7">
    <property type="entry name" value="SOLUTE-BINDING PROTEIN FAMILY 3_N-TERMINAL DOMAIN-CONTAINING PROTEIN"/>
    <property type="match status" value="1"/>
</dbReference>
<evidence type="ECO:0000313" key="3">
    <source>
        <dbReference type="Proteomes" id="UP001432322"/>
    </source>
</evidence>
<feature type="non-terminal residue" evidence="2">
    <location>
        <position position="133"/>
    </location>
</feature>
<keyword evidence="3" id="KW-1185">Reference proteome</keyword>
<dbReference type="InterPro" id="IPR040128">
    <property type="entry name" value="T25E4.2-like"/>
</dbReference>
<dbReference type="EMBL" id="BTSY01000005">
    <property type="protein sequence ID" value="GMT28075.1"/>
    <property type="molecule type" value="Genomic_DNA"/>
</dbReference>
<proteinExistence type="predicted"/>
<name>A0AAV5WBS3_9BILA</name>
<dbReference type="Proteomes" id="UP001432322">
    <property type="component" value="Unassembled WGS sequence"/>
</dbReference>
<reference evidence="2" key="1">
    <citation type="submission" date="2023-10" db="EMBL/GenBank/DDBJ databases">
        <title>Genome assembly of Pristionchus species.</title>
        <authorList>
            <person name="Yoshida K."/>
            <person name="Sommer R.J."/>
        </authorList>
    </citation>
    <scope>NUCLEOTIDE SEQUENCE</scope>
    <source>
        <strain evidence="2">RS5133</strain>
    </source>
</reference>
<evidence type="ECO:0000313" key="2">
    <source>
        <dbReference type="EMBL" id="GMT28075.1"/>
    </source>
</evidence>
<evidence type="ECO:0008006" key="4">
    <source>
        <dbReference type="Google" id="ProtNLM"/>
    </source>
</evidence>
<feature type="transmembrane region" description="Helical" evidence="1">
    <location>
        <begin position="70"/>
        <end position="92"/>
    </location>
</feature>
<comment type="caution">
    <text evidence="2">The sequence shown here is derived from an EMBL/GenBank/DDBJ whole genome shotgun (WGS) entry which is preliminary data.</text>
</comment>
<gene>
    <name evidence="2" type="ORF">PFISCL1PPCAC_19372</name>
</gene>
<keyword evidence="1" id="KW-0812">Transmembrane</keyword>
<sequence>HSPFQNGSWTGALGQIMAGDFDLACLFYQLSENRLRDFHYSPSFQRTQFILVSRLKTELMPPSLRSPYEVWIAILVSVFIQSISLFFVGRYVEDQVHSNQRLQHRRWETFTTVEEAAALIETGELVLVMTPDG</sequence>
<dbReference type="PANTHER" id="PTHR22714">
    <property type="entry name" value="PROTEIN CBG02446-RELATED"/>
    <property type="match status" value="1"/>
</dbReference>
<organism evidence="2 3">
    <name type="scientific">Pristionchus fissidentatus</name>
    <dbReference type="NCBI Taxonomy" id="1538716"/>
    <lineage>
        <taxon>Eukaryota</taxon>
        <taxon>Metazoa</taxon>
        <taxon>Ecdysozoa</taxon>
        <taxon>Nematoda</taxon>
        <taxon>Chromadorea</taxon>
        <taxon>Rhabditida</taxon>
        <taxon>Rhabditina</taxon>
        <taxon>Diplogasteromorpha</taxon>
        <taxon>Diplogasteroidea</taxon>
        <taxon>Neodiplogasteridae</taxon>
        <taxon>Pristionchus</taxon>
    </lineage>
</organism>
<keyword evidence="1" id="KW-1133">Transmembrane helix</keyword>
<protein>
    <recommendedName>
        <fullName evidence="4">Ionotropic receptor</fullName>
    </recommendedName>
</protein>
<keyword evidence="1" id="KW-0472">Membrane</keyword>
<evidence type="ECO:0000256" key="1">
    <source>
        <dbReference type="SAM" id="Phobius"/>
    </source>
</evidence>